<dbReference type="NCBIfam" id="TIGR03122">
    <property type="entry name" value="one_C_dehyd_C"/>
    <property type="match status" value="1"/>
</dbReference>
<keyword evidence="4" id="KW-0677">Repeat</keyword>
<dbReference type="Gene3D" id="2.160.20.60">
    <property type="entry name" value="Glutamate synthase, alpha subunit, C-terminal domain"/>
    <property type="match status" value="2"/>
</dbReference>
<dbReference type="GO" id="GO:0046914">
    <property type="term" value="F:transition metal ion binding"/>
    <property type="evidence" value="ECO:0007669"/>
    <property type="project" value="InterPro"/>
</dbReference>
<evidence type="ECO:0000256" key="4">
    <source>
        <dbReference type="ARBA" id="ARBA00022737"/>
    </source>
</evidence>
<evidence type="ECO:0000256" key="7">
    <source>
        <dbReference type="ARBA" id="ARBA00047194"/>
    </source>
</evidence>
<name>F8AME9_METOI</name>
<evidence type="ECO:0000256" key="8">
    <source>
        <dbReference type="ARBA" id="ARBA00047203"/>
    </source>
</evidence>
<dbReference type="InterPro" id="IPR017550">
    <property type="entry name" value="Formylmethanofuran_DH_suC"/>
</dbReference>
<evidence type="ECO:0000256" key="9">
    <source>
        <dbReference type="ARBA" id="ARBA00048228"/>
    </source>
</evidence>
<dbReference type="InterPro" id="IPR036485">
    <property type="entry name" value="Glu_synth_asu_C_sf"/>
</dbReference>
<dbReference type="PANTHER" id="PTHR39673:SF5">
    <property type="entry name" value="TUNGSTEN-CONTAINING FORMYLMETHANOFURAN DEHYDROGENASE 2 SUBUNIT C"/>
    <property type="match status" value="1"/>
</dbReference>
<reference evidence="10" key="1">
    <citation type="submission" date="2011-05" db="EMBL/GenBank/DDBJ databases">
        <title>Complete sequence of chromosome of Methanothermococcus okinawensis IH1.</title>
        <authorList>
            <consortium name="US DOE Joint Genome Institute"/>
            <person name="Lucas S."/>
            <person name="Han J."/>
            <person name="Lapidus A."/>
            <person name="Cheng J.-F."/>
            <person name="Goodwin L."/>
            <person name="Pitluck S."/>
            <person name="Peters L."/>
            <person name="Mikhailova N."/>
            <person name="Held B."/>
            <person name="Han C."/>
            <person name="Tapia R."/>
            <person name="Land M."/>
            <person name="Hauser L."/>
            <person name="Kyrpides N."/>
            <person name="Ivanova N."/>
            <person name="Pagani I."/>
            <person name="Sieprawska-Lupa M."/>
            <person name="Takai K."/>
            <person name="Miyazaki J."/>
            <person name="Whitman W."/>
            <person name="Woyke T."/>
        </authorList>
    </citation>
    <scope>NUCLEOTIDE SEQUENCE [LARGE SCALE GENOMIC DNA]</scope>
    <source>
        <strain evidence="10">IH1</strain>
    </source>
</reference>
<dbReference type="GO" id="GO:0019386">
    <property type="term" value="P:methanogenesis, from carbon dioxide"/>
    <property type="evidence" value="ECO:0007669"/>
    <property type="project" value="UniProtKB-UniPathway"/>
</dbReference>
<dbReference type="AlphaFoldDB" id="F8AME9"/>
<dbReference type="GO" id="GO:0018493">
    <property type="term" value="F:formylmethanofuran dehydrogenase activity"/>
    <property type="evidence" value="ECO:0007669"/>
    <property type="project" value="UniProtKB-EC"/>
</dbReference>
<evidence type="ECO:0000256" key="1">
    <source>
        <dbReference type="ARBA" id="ARBA00004830"/>
    </source>
</evidence>
<dbReference type="GeneID" id="10773022"/>
<keyword evidence="11" id="KW-1185">Reference proteome</keyword>
<dbReference type="RefSeq" id="WP_013867030.1">
    <property type="nucleotide sequence ID" value="NC_015636.1"/>
</dbReference>
<comment type="catalytic activity">
    <reaction evidence="9">
        <text>N-formylmethanofuran + 2 oxidized [2Fe-2S]-[ferredoxin] + H2O = methanofuran + 2 reduced [2Fe-2S]-[ferredoxin] + CO2 + H(+)</text>
        <dbReference type="Rhea" id="RHEA:19841"/>
        <dbReference type="Rhea" id="RHEA-COMP:10000"/>
        <dbReference type="Rhea" id="RHEA-COMP:10001"/>
        <dbReference type="ChEBI" id="CHEBI:15377"/>
        <dbReference type="ChEBI" id="CHEBI:15378"/>
        <dbReference type="ChEBI" id="CHEBI:16526"/>
        <dbReference type="ChEBI" id="CHEBI:33737"/>
        <dbReference type="ChEBI" id="CHEBI:33738"/>
        <dbReference type="ChEBI" id="CHEBI:57727"/>
        <dbReference type="ChEBI" id="CHEBI:58151"/>
        <dbReference type="EC" id="1.2.7.12"/>
    </reaction>
</comment>
<dbReference type="CDD" id="cd00980">
    <property type="entry name" value="FwdC/FmdC"/>
    <property type="match status" value="1"/>
</dbReference>
<accession>F8AME9</accession>
<dbReference type="HOGENOM" id="CLU_072248_0_0_2"/>
<proteinExistence type="inferred from homology"/>
<evidence type="ECO:0000313" key="11">
    <source>
        <dbReference type="Proteomes" id="UP000009296"/>
    </source>
</evidence>
<dbReference type="InterPro" id="IPR054942">
    <property type="entry name" value="FMH_DH_FwdC"/>
</dbReference>
<sequence>MELILTLKKNIMVPVEMDKILPEKVQDLSKDEIKNIELPQGRTTITVEELFNIEVKESETPRVVIKNSTPKLKRIGEKMTSGEIVVEGDAGMYVGAEMKGGKIVVNGNADSWVGQNMKGGEIIIKGDAKDYVGSAYRGDWRGMSGGTITVEGNAGSELGEFMKGGLIHIKGNVDIHAGIHQSGGIIIIDGDADGRAGGEMVKGAIVINGKVKDLMPSFKFEGIVENPVIKLSKKDAGTPITGKYYKFIGDYAKNKPKGQLYISVENNPNLR</sequence>
<comment type="pathway">
    <text evidence="1">One-carbon metabolism; methanogenesis from CO(2); 5,10-methenyl-5,6,7,8-tetrahydromethanopterin from CO(2): step 1/3.</text>
</comment>
<dbReference type="SUPFAM" id="SSF69336">
    <property type="entry name" value="Alpha subunit of glutamate synthase, C-terminal domain"/>
    <property type="match status" value="1"/>
</dbReference>
<dbReference type="Proteomes" id="UP000009296">
    <property type="component" value="Chromosome"/>
</dbReference>
<dbReference type="UniPathway" id="UPA00640">
    <property type="reaction ID" value="UER00692"/>
</dbReference>
<evidence type="ECO:0000256" key="3">
    <source>
        <dbReference type="ARBA" id="ARBA00012692"/>
    </source>
</evidence>
<dbReference type="eggNOG" id="arCOG00097">
    <property type="taxonomic scope" value="Archaea"/>
</dbReference>
<dbReference type="EC" id="1.2.7.12" evidence="3"/>
<dbReference type="OrthoDB" id="106216at2157"/>
<gene>
    <name evidence="10" type="ordered locus">Metok_0872</name>
</gene>
<dbReference type="EMBL" id="CP002792">
    <property type="protein sequence ID" value="AEH06845.1"/>
    <property type="molecule type" value="Genomic_DNA"/>
</dbReference>
<evidence type="ECO:0000256" key="6">
    <source>
        <dbReference type="ARBA" id="ARBA00023002"/>
    </source>
</evidence>
<evidence type="ECO:0000256" key="2">
    <source>
        <dbReference type="ARBA" id="ARBA00006761"/>
    </source>
</evidence>
<keyword evidence="5" id="KW-0484">Methanogenesis</keyword>
<comment type="similarity">
    <text evidence="2">Belongs to the FwdC/FmdC family.</text>
</comment>
<protein>
    <recommendedName>
        <fullName evidence="7">Tungsten-containing formylmethanofuran dehydrogenase 2 subunit C</fullName>
        <ecNumber evidence="3">1.2.7.12</ecNumber>
    </recommendedName>
    <alternativeName>
        <fullName evidence="8">Tungsten-containing formylmethanofuran dehydrogenase II subunit C</fullName>
    </alternativeName>
</protein>
<keyword evidence="6 10" id="KW-0560">Oxidoreductase</keyword>
<dbReference type="STRING" id="647113.Metok_0872"/>
<dbReference type="PANTHER" id="PTHR39673">
    <property type="entry name" value="TUNGSTEN FORMYLMETHANOFURAN DEHYDROGENASE, SUBUNIT C (FWDC)"/>
    <property type="match status" value="1"/>
</dbReference>
<organism evidence="10 11">
    <name type="scientific">Methanothermococcus okinawensis (strain DSM 14208 / JCM 11175 / IH1)</name>
    <dbReference type="NCBI Taxonomy" id="647113"/>
    <lineage>
        <taxon>Archaea</taxon>
        <taxon>Methanobacteriati</taxon>
        <taxon>Methanobacteriota</taxon>
        <taxon>Methanomada group</taxon>
        <taxon>Methanococci</taxon>
        <taxon>Methanococcales</taxon>
        <taxon>Methanococcaceae</taxon>
        <taxon>Methanothermococcus</taxon>
    </lineage>
</organism>
<evidence type="ECO:0000313" key="10">
    <source>
        <dbReference type="EMBL" id="AEH06845.1"/>
    </source>
</evidence>
<dbReference type="KEGG" id="mok:Metok_0872"/>
<dbReference type="NCBIfam" id="NF042910">
    <property type="entry name" value="FMH_DH_FwdC"/>
    <property type="match status" value="1"/>
</dbReference>
<evidence type="ECO:0000256" key="5">
    <source>
        <dbReference type="ARBA" id="ARBA00022994"/>
    </source>
</evidence>